<evidence type="ECO:0000256" key="6">
    <source>
        <dbReference type="ARBA" id="ARBA00022679"/>
    </source>
</evidence>
<dbReference type="PRINTS" id="PR00344">
    <property type="entry name" value="BCTRLSENSOR"/>
</dbReference>
<dbReference type="Gene3D" id="6.10.340.10">
    <property type="match status" value="1"/>
</dbReference>
<dbReference type="EC" id="2.7.13.3" evidence="3"/>
<dbReference type="InterPro" id="IPR036097">
    <property type="entry name" value="HisK_dim/P_sf"/>
</dbReference>
<evidence type="ECO:0000256" key="7">
    <source>
        <dbReference type="ARBA" id="ARBA00022692"/>
    </source>
</evidence>
<dbReference type="PANTHER" id="PTHR43065:SF10">
    <property type="entry name" value="PEROXIDE STRESS-ACTIVATED HISTIDINE KINASE MAK3"/>
    <property type="match status" value="1"/>
</dbReference>
<dbReference type="EMBL" id="CP035108">
    <property type="protein sequence ID" value="QAR32402.1"/>
    <property type="molecule type" value="Genomic_DNA"/>
</dbReference>
<dbReference type="SUPFAM" id="SSF47384">
    <property type="entry name" value="Homodimeric domain of signal transducing histidine kinase"/>
    <property type="match status" value="1"/>
</dbReference>
<evidence type="ECO:0000256" key="14">
    <source>
        <dbReference type="SAM" id="Coils"/>
    </source>
</evidence>
<dbReference type="AlphaFoldDB" id="A0A3R5V024"/>
<evidence type="ECO:0000256" key="4">
    <source>
        <dbReference type="ARBA" id="ARBA00022475"/>
    </source>
</evidence>
<dbReference type="Gene3D" id="1.10.287.130">
    <property type="match status" value="1"/>
</dbReference>
<evidence type="ECO:0000256" key="2">
    <source>
        <dbReference type="ARBA" id="ARBA00004651"/>
    </source>
</evidence>
<evidence type="ECO:0000256" key="9">
    <source>
        <dbReference type="ARBA" id="ARBA00022777"/>
    </source>
</evidence>
<dbReference type="InterPro" id="IPR003661">
    <property type="entry name" value="HisK_dim/P_dom"/>
</dbReference>
<name>A0A3R5V024_9BACT</name>
<keyword evidence="11 15" id="KW-1133">Transmembrane helix</keyword>
<dbReference type="PROSITE" id="PS50109">
    <property type="entry name" value="HIS_KIN"/>
    <property type="match status" value="1"/>
</dbReference>
<keyword evidence="19" id="KW-1185">Reference proteome</keyword>
<dbReference type="OrthoDB" id="5341439at2"/>
<dbReference type="Pfam" id="PF17200">
    <property type="entry name" value="sCache_2"/>
    <property type="match status" value="1"/>
</dbReference>
<dbReference type="RefSeq" id="WP_128465689.1">
    <property type="nucleotide sequence ID" value="NZ_CP035108.1"/>
</dbReference>
<dbReference type="GO" id="GO:0005886">
    <property type="term" value="C:plasma membrane"/>
    <property type="evidence" value="ECO:0007669"/>
    <property type="project" value="UniProtKB-SubCell"/>
</dbReference>
<dbReference type="CDD" id="cd00082">
    <property type="entry name" value="HisKA"/>
    <property type="match status" value="1"/>
</dbReference>
<keyword evidence="10" id="KW-0067">ATP-binding</keyword>
<dbReference type="Gene3D" id="3.30.450.20">
    <property type="entry name" value="PAS domain"/>
    <property type="match status" value="1"/>
</dbReference>
<dbReference type="Pfam" id="PF02518">
    <property type="entry name" value="HATPase_c"/>
    <property type="match status" value="1"/>
</dbReference>
<organism evidence="18 19">
    <name type="scientific">Geovibrio thiophilus</name>
    <dbReference type="NCBI Taxonomy" id="139438"/>
    <lineage>
        <taxon>Bacteria</taxon>
        <taxon>Pseudomonadati</taxon>
        <taxon>Deferribacterota</taxon>
        <taxon>Deferribacteres</taxon>
        <taxon>Deferribacterales</taxon>
        <taxon>Geovibrionaceae</taxon>
        <taxon>Geovibrio</taxon>
    </lineage>
</organism>
<evidence type="ECO:0000313" key="18">
    <source>
        <dbReference type="EMBL" id="QAR32402.1"/>
    </source>
</evidence>
<sequence>MGSRVIFTSIQQKIFVYAVLLFFGILTLSSFTLYFIIKTELQDRIAEQLNIYADSLSEMVKISVDSASEQYLKGVLLERASVIETMSSGTVIRENMLEIASKPPLKDASVSIRDKDGRLLIYGITGDAPSCGKTSLETERFVKNSIHYTSGTYTIPSSGWCVTVSVPSASFRDILEVEEVREAILSKKFGKSGYAYVIDSSGNVLIHPVIENTNVYNEADINGRYFIREMISKKNGETYYPWKNPGEASFREKVASHRYIPELDWIVASSSYLDEIYAPLFRLKVYLTAVFLISVITVIPLTVWLSASITGPIKYLTRAIEKGGTDIRLVKKTADETGRLIDHFNRYMETIDDYRKKLEQDLQDKLKAENALKKSLETEKSVSDISAGFINFSSMPTDEIFRNSLIKFSMLIVASKAAVYKTTPDKCRMLYRYDPSDSPSGTEECRAFSRWLFERTAEQPELFIESVWQSRENQSAMHFLKSRRTVSAAASSMSVEQENDTVILFEFAEPLTAEEYENLRPSLRLFKNIFDGAMKRVMWEDSIQKAYDQMERKVQDRTAQLTEKTVLLEELSKNLEKRVHEETKKLRTQEQLLVQQSKMAAMGEMIGSIAHQWRQPLNALALLIQDIEEAHFCGEITDKYITASVSDAMKQINHMSVTIDDFRNFFRPSKEKTKISVPAAVIEVIALMASQISNNSISVDFSCSAKGSEDGTDCKTAYPEIYINGYSNEFKHVIMNILNNAKDEIIKTKEKENKNGLITISVTAENGLVRISVKDTGGGIAPEFIDRIFEPYFTTKNPDKGTGIGLYMAKVIIENNMGGRLCALNREEGGAEFIIELEETGSDETKDS</sequence>
<keyword evidence="6" id="KW-0808">Transferase</keyword>
<dbReference type="PROSITE" id="PS50885">
    <property type="entry name" value="HAMP"/>
    <property type="match status" value="1"/>
</dbReference>
<dbReference type="Gene3D" id="3.30.565.10">
    <property type="entry name" value="Histidine kinase-like ATPase, C-terminal domain"/>
    <property type="match status" value="1"/>
</dbReference>
<keyword evidence="5" id="KW-0597">Phosphoprotein</keyword>
<proteinExistence type="predicted"/>
<dbReference type="InterPro" id="IPR003594">
    <property type="entry name" value="HATPase_dom"/>
</dbReference>
<feature type="coiled-coil region" evidence="14">
    <location>
        <begin position="351"/>
        <end position="379"/>
    </location>
</feature>
<comment type="catalytic activity">
    <reaction evidence="1">
        <text>ATP + protein L-histidine = ADP + protein N-phospho-L-histidine.</text>
        <dbReference type="EC" id="2.7.13.3"/>
    </reaction>
</comment>
<dbReference type="CDD" id="cd06225">
    <property type="entry name" value="HAMP"/>
    <property type="match status" value="1"/>
</dbReference>
<accession>A0A3R5V024</accession>
<feature type="domain" description="HAMP" evidence="17">
    <location>
        <begin position="307"/>
        <end position="356"/>
    </location>
</feature>
<evidence type="ECO:0000256" key="12">
    <source>
        <dbReference type="ARBA" id="ARBA00023012"/>
    </source>
</evidence>
<dbReference type="InterPro" id="IPR003660">
    <property type="entry name" value="HAMP_dom"/>
</dbReference>
<feature type="domain" description="Histidine kinase" evidence="16">
    <location>
        <begin position="608"/>
        <end position="841"/>
    </location>
</feature>
<dbReference type="PANTHER" id="PTHR43065">
    <property type="entry name" value="SENSOR HISTIDINE KINASE"/>
    <property type="match status" value="1"/>
</dbReference>
<evidence type="ECO:0000259" key="17">
    <source>
        <dbReference type="PROSITE" id="PS50885"/>
    </source>
</evidence>
<evidence type="ECO:0000259" key="16">
    <source>
        <dbReference type="PROSITE" id="PS50109"/>
    </source>
</evidence>
<keyword evidence="12" id="KW-0902">Two-component regulatory system</keyword>
<evidence type="ECO:0000256" key="1">
    <source>
        <dbReference type="ARBA" id="ARBA00000085"/>
    </source>
</evidence>
<keyword evidence="8" id="KW-0547">Nucleotide-binding</keyword>
<feature type="transmembrane region" description="Helical" evidence="15">
    <location>
        <begin position="14"/>
        <end position="37"/>
    </location>
</feature>
<dbReference type="InterPro" id="IPR005467">
    <property type="entry name" value="His_kinase_dom"/>
</dbReference>
<dbReference type="SMART" id="SM00387">
    <property type="entry name" value="HATPase_c"/>
    <property type="match status" value="1"/>
</dbReference>
<evidence type="ECO:0000256" key="13">
    <source>
        <dbReference type="ARBA" id="ARBA00023136"/>
    </source>
</evidence>
<keyword evidence="13 15" id="KW-0472">Membrane</keyword>
<evidence type="ECO:0000256" key="3">
    <source>
        <dbReference type="ARBA" id="ARBA00012438"/>
    </source>
</evidence>
<comment type="subcellular location">
    <subcellularLocation>
        <location evidence="2">Cell membrane</location>
        <topology evidence="2">Multi-pass membrane protein</topology>
    </subcellularLocation>
</comment>
<dbReference type="Proteomes" id="UP000287502">
    <property type="component" value="Chromosome"/>
</dbReference>
<evidence type="ECO:0000256" key="15">
    <source>
        <dbReference type="SAM" id="Phobius"/>
    </source>
</evidence>
<dbReference type="SUPFAM" id="SSF55874">
    <property type="entry name" value="ATPase domain of HSP90 chaperone/DNA topoisomerase II/histidine kinase"/>
    <property type="match status" value="1"/>
</dbReference>
<dbReference type="GO" id="GO:0005524">
    <property type="term" value="F:ATP binding"/>
    <property type="evidence" value="ECO:0007669"/>
    <property type="project" value="UniProtKB-KW"/>
</dbReference>
<evidence type="ECO:0000256" key="5">
    <source>
        <dbReference type="ARBA" id="ARBA00022553"/>
    </source>
</evidence>
<dbReference type="InterPro" id="IPR036890">
    <property type="entry name" value="HATPase_C_sf"/>
</dbReference>
<gene>
    <name evidence="18" type="ORF">EP073_02995</name>
</gene>
<keyword evidence="7 15" id="KW-0812">Transmembrane</keyword>
<evidence type="ECO:0000256" key="10">
    <source>
        <dbReference type="ARBA" id="ARBA00022840"/>
    </source>
</evidence>
<dbReference type="InterPro" id="IPR033480">
    <property type="entry name" value="sCache_2"/>
</dbReference>
<dbReference type="InterPro" id="IPR004358">
    <property type="entry name" value="Sig_transdc_His_kin-like_C"/>
</dbReference>
<dbReference type="GO" id="GO:0000155">
    <property type="term" value="F:phosphorelay sensor kinase activity"/>
    <property type="evidence" value="ECO:0007669"/>
    <property type="project" value="InterPro"/>
</dbReference>
<keyword evidence="4" id="KW-1003">Cell membrane</keyword>
<feature type="transmembrane region" description="Helical" evidence="15">
    <location>
        <begin position="285"/>
        <end position="307"/>
    </location>
</feature>
<evidence type="ECO:0000256" key="11">
    <source>
        <dbReference type="ARBA" id="ARBA00022989"/>
    </source>
</evidence>
<evidence type="ECO:0000256" key="8">
    <source>
        <dbReference type="ARBA" id="ARBA00022741"/>
    </source>
</evidence>
<keyword evidence="14" id="KW-0175">Coiled coil</keyword>
<dbReference type="CDD" id="cd12912">
    <property type="entry name" value="PDC2_MCP_like"/>
    <property type="match status" value="1"/>
</dbReference>
<keyword evidence="9" id="KW-0418">Kinase</keyword>
<protein>
    <recommendedName>
        <fullName evidence="3">histidine kinase</fullName>
        <ecNumber evidence="3">2.7.13.3</ecNumber>
    </recommendedName>
</protein>
<dbReference type="KEGG" id="gtl:EP073_02995"/>
<reference evidence="18 19" key="1">
    <citation type="submission" date="2019-01" db="EMBL/GenBank/DDBJ databases">
        <title>Geovibrio thiophilus DSM 11263, complete genome.</title>
        <authorList>
            <person name="Spring S."/>
            <person name="Bunk B."/>
            <person name="Sproer C."/>
        </authorList>
    </citation>
    <scope>NUCLEOTIDE SEQUENCE [LARGE SCALE GENOMIC DNA]</scope>
    <source>
        <strain evidence="18 19">DSM 11263</strain>
    </source>
</reference>
<evidence type="ECO:0000313" key="19">
    <source>
        <dbReference type="Proteomes" id="UP000287502"/>
    </source>
</evidence>